<feature type="transmembrane region" description="Helical" evidence="1">
    <location>
        <begin position="67"/>
        <end position="92"/>
    </location>
</feature>
<gene>
    <name evidence="2" type="ORF">MNBD_GAMMA02-347</name>
</gene>
<evidence type="ECO:0000256" key="1">
    <source>
        <dbReference type="SAM" id="Phobius"/>
    </source>
</evidence>
<keyword evidence="1" id="KW-0812">Transmembrane</keyword>
<organism evidence="2">
    <name type="scientific">hydrothermal vent metagenome</name>
    <dbReference type="NCBI Taxonomy" id="652676"/>
    <lineage>
        <taxon>unclassified sequences</taxon>
        <taxon>metagenomes</taxon>
        <taxon>ecological metagenomes</taxon>
    </lineage>
</organism>
<dbReference type="EMBL" id="UOFA01000308">
    <property type="protein sequence ID" value="VAW46853.1"/>
    <property type="molecule type" value="Genomic_DNA"/>
</dbReference>
<name>A0A3B0W356_9ZZZZ</name>
<reference evidence="2" key="1">
    <citation type="submission" date="2018-06" db="EMBL/GenBank/DDBJ databases">
        <authorList>
            <person name="Zhirakovskaya E."/>
        </authorList>
    </citation>
    <scope>NUCLEOTIDE SEQUENCE</scope>
</reference>
<evidence type="ECO:0000313" key="2">
    <source>
        <dbReference type="EMBL" id="VAW46853.1"/>
    </source>
</evidence>
<proteinExistence type="predicted"/>
<dbReference type="AlphaFoldDB" id="A0A3B0W356"/>
<accession>A0A3B0W356</accession>
<keyword evidence="1" id="KW-0472">Membrane</keyword>
<sequence>MGTEPVINNQGFNARQIKRIFWRRMAIVLWASFFTAAVQSMVFFALFDPAYLGQLSSFAMNITRLQGYALGFVFFWVFTFSAALFSGLVLALPRTRLAKRNPNA</sequence>
<feature type="transmembrane region" description="Helical" evidence="1">
    <location>
        <begin position="25"/>
        <end position="47"/>
    </location>
</feature>
<keyword evidence="1" id="KW-1133">Transmembrane helix</keyword>
<protein>
    <submittedName>
        <fullName evidence="2">Uncharacterized protein</fullName>
    </submittedName>
</protein>